<proteinExistence type="predicted"/>
<accession>A0A2K8SRY6</accession>
<name>A0A2K8SRY6_9NOSO</name>
<protein>
    <submittedName>
        <fullName evidence="1">Uncharacterized protein</fullName>
    </submittedName>
</protein>
<reference evidence="1 2" key="1">
    <citation type="submission" date="2017-11" db="EMBL/GenBank/DDBJ databases">
        <title>Complete genome of a free-living desiccation-tolerant cyanobacterium and its photosynthetic adaptation to extreme terrestrial habitat.</title>
        <authorList>
            <person name="Shang J."/>
        </authorList>
    </citation>
    <scope>NUCLEOTIDE SEQUENCE [LARGE SCALE GENOMIC DNA]</scope>
    <source>
        <strain evidence="1 2">CCNUN1</strain>
    </source>
</reference>
<keyword evidence="2" id="KW-1185">Reference proteome</keyword>
<sequence length="63" mass="7402">MGQIAFYVFSPHKYENVNPTPWLSVVILNLFVLWLNPKTTVSIGFEMRSPWSLFEQYLLILLV</sequence>
<dbReference type="KEGG" id="nfl:COO91_04207"/>
<dbReference type="AlphaFoldDB" id="A0A2K8SRY6"/>
<evidence type="ECO:0000313" key="1">
    <source>
        <dbReference type="EMBL" id="AUB38242.1"/>
    </source>
</evidence>
<evidence type="ECO:0000313" key="2">
    <source>
        <dbReference type="Proteomes" id="UP000232003"/>
    </source>
</evidence>
<gene>
    <name evidence="1" type="ORF">COO91_04207</name>
</gene>
<dbReference type="Proteomes" id="UP000232003">
    <property type="component" value="Chromosome"/>
</dbReference>
<dbReference type="EMBL" id="CP024785">
    <property type="protein sequence ID" value="AUB38242.1"/>
    <property type="molecule type" value="Genomic_DNA"/>
</dbReference>
<organism evidence="1 2">
    <name type="scientific">Nostoc flagelliforme CCNUN1</name>
    <dbReference type="NCBI Taxonomy" id="2038116"/>
    <lineage>
        <taxon>Bacteria</taxon>
        <taxon>Bacillati</taxon>
        <taxon>Cyanobacteriota</taxon>
        <taxon>Cyanophyceae</taxon>
        <taxon>Nostocales</taxon>
        <taxon>Nostocaceae</taxon>
        <taxon>Nostoc</taxon>
    </lineage>
</organism>